<evidence type="ECO:0000313" key="3">
    <source>
        <dbReference type="EMBL" id="KAF7349809.1"/>
    </source>
</evidence>
<feature type="region of interest" description="Disordered" evidence="1">
    <location>
        <begin position="1"/>
        <end position="74"/>
    </location>
</feature>
<keyword evidence="2" id="KW-0812">Transmembrane</keyword>
<reference evidence="3" key="1">
    <citation type="submission" date="2020-05" db="EMBL/GenBank/DDBJ databases">
        <title>Mycena genomes resolve the evolution of fungal bioluminescence.</title>
        <authorList>
            <person name="Tsai I.J."/>
        </authorList>
    </citation>
    <scope>NUCLEOTIDE SEQUENCE</scope>
    <source>
        <strain evidence="3">CCC161011</strain>
    </source>
</reference>
<dbReference type="EMBL" id="JACAZI010000010">
    <property type="protein sequence ID" value="KAF7349809.1"/>
    <property type="molecule type" value="Genomic_DNA"/>
</dbReference>
<sequence>MPKKRHSGDEAGSNFDRTRGKKGSNFDGGRGRGDFPHNNGNQGSKDGGGNVVSGTDTSPSGSSTVTSSGSFLPTSSASVVPTSSLALPSASISENPSTNTPGMLSSSQTATAVSSSSIPTATIIAISVLLSFIATTFAILLFFYLKWRRRRRSSTAEQRPPPKNSNTIYPFAMVTPQMERKNPGQRNVALSFVDTSIPYTLREQYLEAELRATRERPVDLESLHTLPTLPISPAATHVSTPRRILCLISTRSSTKTESTDRVSWLGASKERAGMSVTPIREVPPQIPPGIAAWDVSDRHSPVYSS</sequence>
<protein>
    <submittedName>
        <fullName evidence="3">Uncharacterized protein</fullName>
    </submittedName>
</protein>
<comment type="caution">
    <text evidence="3">The sequence shown here is derived from an EMBL/GenBank/DDBJ whole genome shotgun (WGS) entry which is preliminary data.</text>
</comment>
<dbReference type="Proteomes" id="UP000620124">
    <property type="component" value="Unassembled WGS sequence"/>
</dbReference>
<feature type="compositionally biased region" description="Low complexity" evidence="1">
    <location>
        <begin position="52"/>
        <end position="74"/>
    </location>
</feature>
<organism evidence="3 4">
    <name type="scientific">Mycena venus</name>
    <dbReference type="NCBI Taxonomy" id="2733690"/>
    <lineage>
        <taxon>Eukaryota</taxon>
        <taxon>Fungi</taxon>
        <taxon>Dikarya</taxon>
        <taxon>Basidiomycota</taxon>
        <taxon>Agaricomycotina</taxon>
        <taxon>Agaricomycetes</taxon>
        <taxon>Agaricomycetidae</taxon>
        <taxon>Agaricales</taxon>
        <taxon>Marasmiineae</taxon>
        <taxon>Mycenaceae</taxon>
        <taxon>Mycena</taxon>
    </lineage>
</organism>
<keyword evidence="2" id="KW-0472">Membrane</keyword>
<gene>
    <name evidence="3" type="ORF">MVEN_01281100</name>
</gene>
<keyword evidence="4" id="KW-1185">Reference proteome</keyword>
<evidence type="ECO:0000256" key="2">
    <source>
        <dbReference type="SAM" id="Phobius"/>
    </source>
</evidence>
<keyword evidence="2" id="KW-1133">Transmembrane helix</keyword>
<name>A0A8H7CTH7_9AGAR</name>
<feature type="transmembrane region" description="Helical" evidence="2">
    <location>
        <begin position="123"/>
        <end position="145"/>
    </location>
</feature>
<proteinExistence type="predicted"/>
<evidence type="ECO:0000256" key="1">
    <source>
        <dbReference type="SAM" id="MobiDB-lite"/>
    </source>
</evidence>
<accession>A0A8H7CTH7</accession>
<evidence type="ECO:0000313" key="4">
    <source>
        <dbReference type="Proteomes" id="UP000620124"/>
    </source>
</evidence>
<dbReference type="OrthoDB" id="3103915at2759"/>
<dbReference type="AlphaFoldDB" id="A0A8H7CTH7"/>